<dbReference type="Proteomes" id="UP001342314">
    <property type="component" value="Unassembled WGS sequence"/>
</dbReference>
<protein>
    <recommendedName>
        <fullName evidence="1">Glyoxalase-like domain-containing protein</fullName>
    </recommendedName>
</protein>
<dbReference type="EMBL" id="BQKY01000005">
    <property type="protein sequence ID" value="GJN89814.1"/>
    <property type="molecule type" value="Genomic_DNA"/>
</dbReference>
<feature type="domain" description="Glyoxalase-like" evidence="1">
    <location>
        <begin position="5"/>
        <end position="182"/>
    </location>
</feature>
<accession>A0AAV5GGY2</accession>
<gene>
    <name evidence="2" type="ORF">Rhopal_002803-T1</name>
</gene>
<dbReference type="InterPro" id="IPR025870">
    <property type="entry name" value="Glyoxalase-like_dom"/>
</dbReference>
<sequence length="256" mass="27801">MAPALDHVIILVPHDVLHNLPTSLTSAFTVTPGGTHADGLTENKLVIFEDGAYLELIAFVPGVEPSKRDSHWWGRKQAGIIDFALTSPAVLERFPSSYNPPVAGGRQRPDGEEVKWVVTFPKPTFERGAIPFWCHDTTPRELRVPNDAAKTTHPSGATGVAGLTVRIPAEAYDEAVKAYVELLGTPGEAVEEGEGRAFEYTTVADEDEAVSIHLLKGEGSAVTFDEVVVRSRDKGIFSGTLMEENVDGELLRVRFV</sequence>
<organism evidence="2 3">
    <name type="scientific">Rhodotorula paludigena</name>
    <dbReference type="NCBI Taxonomy" id="86838"/>
    <lineage>
        <taxon>Eukaryota</taxon>
        <taxon>Fungi</taxon>
        <taxon>Dikarya</taxon>
        <taxon>Basidiomycota</taxon>
        <taxon>Pucciniomycotina</taxon>
        <taxon>Microbotryomycetes</taxon>
        <taxon>Sporidiobolales</taxon>
        <taxon>Sporidiobolaceae</taxon>
        <taxon>Rhodotorula</taxon>
    </lineage>
</organism>
<dbReference type="InterPro" id="IPR029068">
    <property type="entry name" value="Glyas_Bleomycin-R_OHBP_Dase"/>
</dbReference>
<dbReference type="PANTHER" id="PTHR40265:SF1">
    <property type="entry name" value="GLYOXALASE-LIKE DOMAIN-CONTAINING PROTEIN"/>
    <property type="match status" value="1"/>
</dbReference>
<comment type="caution">
    <text evidence="2">The sequence shown here is derived from an EMBL/GenBank/DDBJ whole genome shotgun (WGS) entry which is preliminary data.</text>
</comment>
<proteinExistence type="predicted"/>
<dbReference type="AlphaFoldDB" id="A0AAV5GGY2"/>
<keyword evidence="3" id="KW-1185">Reference proteome</keyword>
<dbReference type="Gene3D" id="3.10.180.10">
    <property type="entry name" value="2,3-Dihydroxybiphenyl 1,2-Dioxygenase, domain 1"/>
    <property type="match status" value="1"/>
</dbReference>
<dbReference type="PANTHER" id="PTHR40265">
    <property type="entry name" value="BLL2707 PROTEIN"/>
    <property type="match status" value="1"/>
</dbReference>
<evidence type="ECO:0000313" key="3">
    <source>
        <dbReference type="Proteomes" id="UP001342314"/>
    </source>
</evidence>
<reference evidence="2 3" key="1">
    <citation type="submission" date="2021-12" db="EMBL/GenBank/DDBJ databases">
        <title>High titer production of polyol ester of fatty acids by Rhodotorula paludigena BS15 towards product separation-free biomass refinery.</title>
        <authorList>
            <person name="Mano J."/>
            <person name="Ono H."/>
            <person name="Tanaka T."/>
            <person name="Naito K."/>
            <person name="Sushida H."/>
            <person name="Ike M."/>
            <person name="Tokuyasu K."/>
            <person name="Kitaoka M."/>
        </authorList>
    </citation>
    <scope>NUCLEOTIDE SEQUENCE [LARGE SCALE GENOMIC DNA]</scope>
    <source>
        <strain evidence="2 3">BS15</strain>
    </source>
</reference>
<evidence type="ECO:0000259" key="1">
    <source>
        <dbReference type="Pfam" id="PF13468"/>
    </source>
</evidence>
<name>A0AAV5GGY2_9BASI</name>
<evidence type="ECO:0000313" key="2">
    <source>
        <dbReference type="EMBL" id="GJN89814.1"/>
    </source>
</evidence>
<dbReference type="Pfam" id="PF13468">
    <property type="entry name" value="Glyoxalase_3"/>
    <property type="match status" value="1"/>
</dbReference>